<dbReference type="Pfam" id="PF00560">
    <property type="entry name" value="LRR_1"/>
    <property type="match status" value="2"/>
</dbReference>
<dbReference type="InterPro" id="IPR050994">
    <property type="entry name" value="At_inactive_RLKs"/>
</dbReference>
<feature type="compositionally biased region" description="Low complexity" evidence="1">
    <location>
        <begin position="236"/>
        <end position="249"/>
    </location>
</feature>
<keyword evidence="2" id="KW-0472">Membrane</keyword>
<evidence type="ECO:0000313" key="4">
    <source>
        <dbReference type="Proteomes" id="UP001153069"/>
    </source>
</evidence>
<keyword evidence="2" id="KW-0812">Transmembrane</keyword>
<dbReference type="Proteomes" id="UP001153069">
    <property type="component" value="Unassembled WGS sequence"/>
</dbReference>
<sequence length="973" mass="106095">MSMSEDCSSIGGGGSVVDLEEVWRSGNVRWEEQIGSLTLSQDTITFVPAAAITTVTDEDNDNGVKSWSLGSIKRYTVSAAASTINLRVQGAGEDEETTVSFGMESLPKVVELRKALVSRLVRLQSMQKQQQTAPSQTDVASEDQASQEKDDAATTATSTGGSESSVEVLYDASVTPPYNNSPQSIINCRPSIQMNGSTMLSAISINSNTSIPEEEEERSILNQQEEDKKTQEAKSSTHSSSTGQTSESSGNDDENEQQAIYQRPGTIKELSPRTSKKRISTRPASTNRGSVMHGRPSVAASFQQRRGTVFDQEATSGELHDDDMVAREVLQMAHPSSQQQQQQQPSSDTNDTAGMTIEEEKERTRSNLPVKKKTNESTASEELERDDMIAREILQITRTHHQQQELSNDTTGMTMEEIKEKERTRSNMPAVPVPVLQQADADMKRAAVDGLIADNNSTTRTGSSSSLSDAQPQRGPGAYNRAPGQCSCRNIPVSFRCVGTTGKGDYQKSSEPDLEDTIGEEDSGMNGSSNHTNGTSQYRRVSSAQRRSSFFDASSGTVVEACLVEDIAPVRFSEVIPSCVEVKNEEDLMVVDKKTTALVGGACCFFLVAILVTVIVLIATTTASGSGSDSATTVTTSEARVSLVTDLTVPLVADPTEWDVPLSPASRALDWMIGEDPLRETATLQDPDKIRQRFVLVLFYHRTTQQQSGWKRCNPPETGEGRACRHVLLESYSFQGEYFDQHMSEPSFRWMTDTDECRWAGVRCSDGVHVSHLQLGDYGLAGSLPIELSHLYQLEELDLQQNSLDGTLPAEYKFGATADFPSKLKVLRLDRNKFSGEIPEEWCHRHPGEATASTTEFAIETWSLASNQLVGSLPSCLENLQQLKDFNAAHNRLTGTIPPVGGSKLEQLHLTFNSLSGSIPNSFCDGTATSPPLSELSVDCLDGTSSVFVECPCCTKCCDPQEDVCEVYPNDEP</sequence>
<dbReference type="PANTHER" id="PTHR48010">
    <property type="entry name" value="OS05G0588300 PROTEIN"/>
    <property type="match status" value="1"/>
</dbReference>
<proteinExistence type="predicted"/>
<feature type="region of interest" description="Disordered" evidence="1">
    <location>
        <begin position="208"/>
        <end position="306"/>
    </location>
</feature>
<reference evidence="3" key="1">
    <citation type="submission" date="2020-06" db="EMBL/GenBank/DDBJ databases">
        <authorList>
            <consortium name="Plant Systems Biology data submission"/>
        </authorList>
    </citation>
    <scope>NUCLEOTIDE SEQUENCE</scope>
    <source>
        <strain evidence="3">D6</strain>
    </source>
</reference>
<dbReference type="Gene3D" id="3.80.10.10">
    <property type="entry name" value="Ribonuclease Inhibitor"/>
    <property type="match status" value="2"/>
</dbReference>
<keyword evidence="3" id="KW-0675">Receptor</keyword>
<dbReference type="SUPFAM" id="SSF52058">
    <property type="entry name" value="L domain-like"/>
    <property type="match status" value="1"/>
</dbReference>
<evidence type="ECO:0000313" key="3">
    <source>
        <dbReference type="EMBL" id="CAB9502996.1"/>
    </source>
</evidence>
<dbReference type="OrthoDB" id="418615at2759"/>
<dbReference type="AlphaFoldDB" id="A0A9N8DLU6"/>
<feature type="region of interest" description="Disordered" evidence="1">
    <location>
        <begin position="126"/>
        <end position="165"/>
    </location>
</feature>
<feature type="compositionally biased region" description="Low complexity" evidence="1">
    <location>
        <begin position="457"/>
        <end position="468"/>
    </location>
</feature>
<dbReference type="InterPro" id="IPR032675">
    <property type="entry name" value="LRR_dom_sf"/>
</dbReference>
<protein>
    <submittedName>
        <fullName evidence="3">Receptor-like protein kinase</fullName>
    </submittedName>
</protein>
<dbReference type="EMBL" id="CAICTM010000152">
    <property type="protein sequence ID" value="CAB9502996.1"/>
    <property type="molecule type" value="Genomic_DNA"/>
</dbReference>
<feature type="compositionally biased region" description="Polar residues" evidence="1">
    <location>
        <begin position="126"/>
        <end position="139"/>
    </location>
</feature>
<gene>
    <name evidence="3" type="ORF">SEMRO_153_G069650.1</name>
</gene>
<comment type="caution">
    <text evidence="3">The sequence shown here is derived from an EMBL/GenBank/DDBJ whole genome shotgun (WGS) entry which is preliminary data.</text>
</comment>
<feature type="compositionally biased region" description="Low complexity" evidence="1">
    <location>
        <begin position="153"/>
        <end position="165"/>
    </location>
</feature>
<feature type="region of interest" description="Disordered" evidence="1">
    <location>
        <begin position="332"/>
        <end position="385"/>
    </location>
</feature>
<keyword evidence="2" id="KW-1133">Transmembrane helix</keyword>
<feature type="region of interest" description="Disordered" evidence="1">
    <location>
        <begin position="501"/>
        <end position="539"/>
    </location>
</feature>
<name>A0A9N8DLU6_9STRA</name>
<accession>A0A9N8DLU6</accession>
<keyword evidence="3" id="KW-0418">Kinase</keyword>
<feature type="region of interest" description="Disordered" evidence="1">
    <location>
        <begin position="453"/>
        <end position="481"/>
    </location>
</feature>
<evidence type="ECO:0000256" key="1">
    <source>
        <dbReference type="SAM" id="MobiDB-lite"/>
    </source>
</evidence>
<dbReference type="GO" id="GO:0016301">
    <property type="term" value="F:kinase activity"/>
    <property type="evidence" value="ECO:0007669"/>
    <property type="project" value="UniProtKB-KW"/>
</dbReference>
<keyword evidence="3" id="KW-0808">Transferase</keyword>
<dbReference type="PANTHER" id="PTHR48010:SF58">
    <property type="entry name" value="RECEPTOR PROTEIN KINASE-LIKE PROTEIN ZAR1"/>
    <property type="match status" value="1"/>
</dbReference>
<organism evidence="3 4">
    <name type="scientific">Seminavis robusta</name>
    <dbReference type="NCBI Taxonomy" id="568900"/>
    <lineage>
        <taxon>Eukaryota</taxon>
        <taxon>Sar</taxon>
        <taxon>Stramenopiles</taxon>
        <taxon>Ochrophyta</taxon>
        <taxon>Bacillariophyta</taxon>
        <taxon>Bacillariophyceae</taxon>
        <taxon>Bacillariophycidae</taxon>
        <taxon>Naviculales</taxon>
        <taxon>Naviculaceae</taxon>
        <taxon>Seminavis</taxon>
    </lineage>
</organism>
<feature type="compositionally biased region" description="Polar residues" evidence="1">
    <location>
        <begin position="525"/>
        <end position="539"/>
    </location>
</feature>
<dbReference type="InterPro" id="IPR001611">
    <property type="entry name" value="Leu-rich_rpt"/>
</dbReference>
<evidence type="ECO:0000256" key="2">
    <source>
        <dbReference type="SAM" id="Phobius"/>
    </source>
</evidence>
<keyword evidence="4" id="KW-1185">Reference proteome</keyword>
<feature type="compositionally biased region" description="Acidic residues" evidence="1">
    <location>
        <begin position="512"/>
        <end position="523"/>
    </location>
</feature>
<feature type="compositionally biased region" description="Low complexity" evidence="1">
    <location>
        <begin position="335"/>
        <end position="347"/>
    </location>
</feature>
<feature type="transmembrane region" description="Helical" evidence="2">
    <location>
        <begin position="597"/>
        <end position="619"/>
    </location>
</feature>